<evidence type="ECO:0000256" key="1">
    <source>
        <dbReference type="ARBA" id="ARBA00022448"/>
    </source>
</evidence>
<dbReference type="RefSeq" id="WP_093014196.1">
    <property type="nucleotide sequence ID" value="NZ_FOXV01000012.1"/>
</dbReference>
<sequence length="146" mass="15810">MLNKLLAASALVILPAGFALAQDDAAGGDQEYEITGDAEAGERVYRKCQACHMVGEDAQNRVGPQQNGIIGREIAALEDFNYSDALVEKGEAGEVWTPENLNAFLENPREWAPGTKMSFAGLRKEEERADVIAYLAQYNADGTTSE</sequence>
<dbReference type="InterPro" id="IPR036909">
    <property type="entry name" value="Cyt_c-like_dom_sf"/>
</dbReference>
<proteinExistence type="predicted"/>
<keyword evidence="3 6" id="KW-0479">Metal-binding</keyword>
<keyword evidence="1" id="KW-0813">Transport</keyword>
<organism evidence="9 10">
    <name type="scientific">Roseivivax halotolerans</name>
    <dbReference type="NCBI Taxonomy" id="93684"/>
    <lineage>
        <taxon>Bacteria</taxon>
        <taxon>Pseudomonadati</taxon>
        <taxon>Pseudomonadota</taxon>
        <taxon>Alphaproteobacteria</taxon>
        <taxon>Rhodobacterales</taxon>
        <taxon>Roseobacteraceae</taxon>
        <taxon>Roseivivax</taxon>
    </lineage>
</organism>
<evidence type="ECO:0000256" key="6">
    <source>
        <dbReference type="PROSITE-ProRule" id="PRU00433"/>
    </source>
</evidence>
<evidence type="ECO:0000256" key="5">
    <source>
        <dbReference type="ARBA" id="ARBA00023004"/>
    </source>
</evidence>
<keyword evidence="10" id="KW-1185">Reference proteome</keyword>
<dbReference type="InterPro" id="IPR002327">
    <property type="entry name" value="Cyt_c_1A/1B"/>
</dbReference>
<evidence type="ECO:0000256" key="3">
    <source>
        <dbReference type="ARBA" id="ARBA00022723"/>
    </source>
</evidence>
<gene>
    <name evidence="9" type="ORF">SAMN05421853_11263</name>
</gene>
<evidence type="ECO:0000259" key="8">
    <source>
        <dbReference type="PROSITE" id="PS51007"/>
    </source>
</evidence>
<dbReference type="Gene3D" id="1.10.760.10">
    <property type="entry name" value="Cytochrome c-like domain"/>
    <property type="match status" value="1"/>
</dbReference>
<feature type="chain" id="PRO_5017357228" evidence="7">
    <location>
        <begin position="22"/>
        <end position="146"/>
    </location>
</feature>
<feature type="domain" description="Cytochrome c" evidence="8">
    <location>
        <begin position="36"/>
        <end position="139"/>
    </location>
</feature>
<evidence type="ECO:0000256" key="4">
    <source>
        <dbReference type="ARBA" id="ARBA00022982"/>
    </source>
</evidence>
<dbReference type="GO" id="GO:0020037">
    <property type="term" value="F:heme binding"/>
    <property type="evidence" value="ECO:0007669"/>
    <property type="project" value="InterPro"/>
</dbReference>
<evidence type="ECO:0000256" key="7">
    <source>
        <dbReference type="SAM" id="SignalP"/>
    </source>
</evidence>
<dbReference type="Proteomes" id="UP000243106">
    <property type="component" value="Unassembled WGS sequence"/>
</dbReference>
<protein>
    <submittedName>
        <fullName evidence="9">Cytochrome c</fullName>
    </submittedName>
</protein>
<dbReference type="InterPro" id="IPR009056">
    <property type="entry name" value="Cyt_c-like_dom"/>
</dbReference>
<dbReference type="SUPFAM" id="SSF46626">
    <property type="entry name" value="Cytochrome c"/>
    <property type="match status" value="1"/>
</dbReference>
<keyword evidence="2 6" id="KW-0349">Heme</keyword>
<evidence type="ECO:0000313" key="9">
    <source>
        <dbReference type="EMBL" id="SFQ60012.1"/>
    </source>
</evidence>
<dbReference type="AlphaFoldDB" id="A0A1I5ZUB3"/>
<evidence type="ECO:0000313" key="10">
    <source>
        <dbReference type="Proteomes" id="UP000243106"/>
    </source>
</evidence>
<accession>A0A1I5ZUB3</accession>
<dbReference type="GO" id="GO:0009055">
    <property type="term" value="F:electron transfer activity"/>
    <property type="evidence" value="ECO:0007669"/>
    <property type="project" value="InterPro"/>
</dbReference>
<keyword evidence="7" id="KW-0732">Signal</keyword>
<dbReference type="PROSITE" id="PS51007">
    <property type="entry name" value="CYTC"/>
    <property type="match status" value="1"/>
</dbReference>
<dbReference type="GO" id="GO:0046872">
    <property type="term" value="F:metal ion binding"/>
    <property type="evidence" value="ECO:0007669"/>
    <property type="project" value="UniProtKB-KW"/>
</dbReference>
<dbReference type="Pfam" id="PF00034">
    <property type="entry name" value="Cytochrom_C"/>
    <property type="match status" value="1"/>
</dbReference>
<dbReference type="PRINTS" id="PR00604">
    <property type="entry name" value="CYTCHRMECIAB"/>
</dbReference>
<dbReference type="EMBL" id="FOXV01000012">
    <property type="protein sequence ID" value="SFQ60012.1"/>
    <property type="molecule type" value="Genomic_DNA"/>
</dbReference>
<name>A0A1I5ZUB3_9RHOB</name>
<feature type="signal peptide" evidence="7">
    <location>
        <begin position="1"/>
        <end position="21"/>
    </location>
</feature>
<keyword evidence="5 6" id="KW-0408">Iron</keyword>
<reference evidence="10" key="1">
    <citation type="submission" date="2016-10" db="EMBL/GenBank/DDBJ databases">
        <authorList>
            <person name="Varghese N."/>
            <person name="Submissions S."/>
        </authorList>
    </citation>
    <scope>NUCLEOTIDE SEQUENCE [LARGE SCALE GENOMIC DNA]</scope>
    <source>
        <strain evidence="10">JCM 10271</strain>
    </source>
</reference>
<dbReference type="PANTHER" id="PTHR11961">
    <property type="entry name" value="CYTOCHROME C"/>
    <property type="match status" value="1"/>
</dbReference>
<evidence type="ECO:0000256" key="2">
    <source>
        <dbReference type="ARBA" id="ARBA00022617"/>
    </source>
</evidence>
<dbReference type="STRING" id="93684.SAMN05421853_11263"/>
<keyword evidence="4" id="KW-0249">Electron transport</keyword>